<evidence type="ECO:0000313" key="2">
    <source>
        <dbReference type="EMBL" id="MCA6078916.1"/>
    </source>
</evidence>
<dbReference type="Gene3D" id="2.130.10.130">
    <property type="entry name" value="Integrin alpha, N-terminal"/>
    <property type="match status" value="1"/>
</dbReference>
<dbReference type="AlphaFoldDB" id="A0A9X1L357"/>
<dbReference type="InterPro" id="IPR013517">
    <property type="entry name" value="FG-GAP"/>
</dbReference>
<dbReference type="Proteomes" id="UP001139409">
    <property type="component" value="Unassembled WGS sequence"/>
</dbReference>
<proteinExistence type="predicted"/>
<keyword evidence="1" id="KW-0732">Signal</keyword>
<reference evidence="2" key="1">
    <citation type="submission" date="2021-09" db="EMBL/GenBank/DDBJ databases">
        <title>Fulvivirga sp. isolated from coastal sediment.</title>
        <authorList>
            <person name="Yu H."/>
        </authorList>
    </citation>
    <scope>NUCLEOTIDE SEQUENCE</scope>
    <source>
        <strain evidence="2">1062</strain>
    </source>
</reference>
<dbReference type="InterPro" id="IPR028994">
    <property type="entry name" value="Integrin_alpha_N"/>
</dbReference>
<comment type="caution">
    <text evidence="2">The sequence shown here is derived from an EMBL/GenBank/DDBJ whole genome shotgun (WGS) entry which is preliminary data.</text>
</comment>
<keyword evidence="3" id="KW-1185">Reference proteome</keyword>
<dbReference type="SUPFAM" id="SSF69318">
    <property type="entry name" value="Integrin alpha N-terminal domain"/>
    <property type="match status" value="1"/>
</dbReference>
<dbReference type="PROSITE" id="PS51257">
    <property type="entry name" value="PROKAR_LIPOPROTEIN"/>
    <property type="match status" value="1"/>
</dbReference>
<gene>
    <name evidence="2" type="ORF">LDX50_28840</name>
</gene>
<dbReference type="RefSeq" id="WP_225699775.1">
    <property type="nucleotide sequence ID" value="NZ_JAIXNE010000007.1"/>
</dbReference>
<accession>A0A9X1L357</accession>
<evidence type="ECO:0000256" key="1">
    <source>
        <dbReference type="ARBA" id="ARBA00022729"/>
    </source>
</evidence>
<dbReference type="EMBL" id="JAIXNE010000007">
    <property type="protein sequence ID" value="MCA6078916.1"/>
    <property type="molecule type" value="Genomic_DNA"/>
</dbReference>
<sequence>MRETLLLLGLGLMISCGNPPERRAVSAEQLAKAQCSTCHVYPGPELLPKKEWSNVLPHMGLRLGIEAADIDPFAQMKLDEIHRITYEGVFPEEPVITDSLWAKIENFFISNAPDSFDLPERNYPESTRIFKTTFPEISIGGSPFISMTKFDKNGILYLADWSGHLIQLNSSLEINQFTNFPRPVVDINTISDETLLALSIGDLYPNDRTIGAVARTNPSTLSTPELLFSDLPRPVHFDVGDIDNDGLEDLLICNFGNYVGDLSWYKNAGTGYEAQLIKNAPGATRSFLLDLDNDQDLDIIALFAQGDEGISLFYNEGGVFEEKRILRFHPLFGSNDIEILDMDGDNDLDIVLSNGDNGDHSITLKPYHGIHIYLNDGAFNFSETYFFPMYGASKVRASDFDQDGDMDLIAASFFPENGEGLKRSIIYLDNTGDFNFEPYRIAGADKGRWMVMDSGDFDQDGDTDVVIGSFTLTNEGIDKEVLTEWRKSKNYIMVLENQTARH</sequence>
<organism evidence="2 3">
    <name type="scientific">Fulvivirga sedimenti</name>
    <dbReference type="NCBI Taxonomy" id="2879465"/>
    <lineage>
        <taxon>Bacteria</taxon>
        <taxon>Pseudomonadati</taxon>
        <taxon>Bacteroidota</taxon>
        <taxon>Cytophagia</taxon>
        <taxon>Cytophagales</taxon>
        <taxon>Fulvivirgaceae</taxon>
        <taxon>Fulvivirga</taxon>
    </lineage>
</organism>
<evidence type="ECO:0000313" key="3">
    <source>
        <dbReference type="Proteomes" id="UP001139409"/>
    </source>
</evidence>
<protein>
    <submittedName>
        <fullName evidence="2">VCBS repeat-containing protein</fullName>
    </submittedName>
</protein>
<name>A0A9X1L357_9BACT</name>
<dbReference type="PANTHER" id="PTHR45460">
    <property type="entry name" value="SIMILAR TO CYSTEINE PROTEINASE"/>
    <property type="match status" value="1"/>
</dbReference>
<dbReference type="PANTHER" id="PTHR45460:SF2">
    <property type="entry name" value="ALPHA 1,3 GLUCANASE, GH71 FAMILY (EUROFUNG)"/>
    <property type="match status" value="1"/>
</dbReference>
<dbReference type="Pfam" id="PF13517">
    <property type="entry name" value="FG-GAP_3"/>
    <property type="match status" value="1"/>
</dbReference>